<sequence length="477" mass="51562">MSAPDLTAAVMASLRGCGAEKHTTLLLGAGASTTSGLPGWDELVVRLLVDSGVVPDGEAGALVVSRQDPLIAVAAAREAYGAAWDRKLRAALYDGIPSVEISPLHYAAVAHALGGDPAETSLATLNFDTLLEHALRAETEYPVIAATGEDAPPGLPTYVVRHLHGIVSPTQTRDVVLTLTDFLDLVAERDSWQSVFLRQAVGRGALIIAGTSYRDPDVRQWLHAALAEAPREHAAVVLLARQGFDVTKAQFAELAKALSGQWTAIGLRPVLLDDFSDAAQVIRELRHVDSPGYRAPQERIAQIWDHHLEGFLPLQQEYVEQLRVDADDLRSAFDVDVLNLSLWLSDGRGMLARWAAQDRVFLDRHGLRRVETGFDSPWIAGQALGSDTLLHKDLPRDGVHRWTSVLALPLPAPHPVLPTATAGVLTIGLPEAAARYEGSKLLWGETLARVGDAWSSRLTRPVFAEAATTIETVDEED</sequence>
<gene>
    <name evidence="1" type="ORF">C1I64_02625</name>
</gene>
<dbReference type="AlphaFoldDB" id="A0A3Q9UUK4"/>
<protein>
    <submittedName>
        <fullName evidence="1">Uncharacterized protein</fullName>
    </submittedName>
</protein>
<evidence type="ECO:0000313" key="2">
    <source>
        <dbReference type="Proteomes" id="UP000285317"/>
    </source>
</evidence>
<dbReference type="Pfam" id="PF13289">
    <property type="entry name" value="SIR2_2"/>
    <property type="match status" value="1"/>
</dbReference>
<accession>A0A3Q9UUK4</accession>
<evidence type="ECO:0000313" key="1">
    <source>
        <dbReference type="EMBL" id="AZZ51049.1"/>
    </source>
</evidence>
<dbReference type="SUPFAM" id="SSF52467">
    <property type="entry name" value="DHS-like NAD/FAD-binding domain"/>
    <property type="match status" value="1"/>
</dbReference>
<dbReference type="Proteomes" id="UP000285317">
    <property type="component" value="Chromosome"/>
</dbReference>
<dbReference type="InterPro" id="IPR029035">
    <property type="entry name" value="DHS-like_NAD/FAD-binding_dom"/>
</dbReference>
<dbReference type="KEGG" id="rfs:C1I64_02625"/>
<reference evidence="1 2" key="1">
    <citation type="submission" date="2018-03" db="EMBL/GenBank/DDBJ databases">
        <title>Bacteriophage NCPPB3778 and a type I-E CRISPR drive the evolution of the US Biological Select Agent, Rathayibacter toxicus.</title>
        <authorList>
            <person name="Davis E.W.II."/>
            <person name="Tabima J.F."/>
            <person name="Weisberg A.J."/>
            <person name="Dantas Lopes L."/>
            <person name="Wiseman M.S."/>
            <person name="Wiseman M.S."/>
            <person name="Pupko T."/>
            <person name="Belcher M.S."/>
            <person name="Sechler A.J."/>
            <person name="Tancos M.A."/>
            <person name="Schroeder B.K."/>
            <person name="Murray T.D."/>
            <person name="Luster D.G."/>
            <person name="Schneider W.L."/>
            <person name="Rogers E."/>
            <person name="Andreote F.D."/>
            <person name="Grunwald N.J."/>
            <person name="Putnam M.L."/>
            <person name="Chang J.H."/>
        </authorList>
    </citation>
    <scope>NUCLEOTIDE SEQUENCE [LARGE SCALE GENOMIC DNA]</scope>
    <source>
        <strain evidence="1 2">DSM 15932</strain>
    </source>
</reference>
<dbReference type="EMBL" id="CP028137">
    <property type="protein sequence ID" value="AZZ51049.1"/>
    <property type="molecule type" value="Genomic_DNA"/>
</dbReference>
<organism evidence="1 2">
    <name type="scientific">Rathayibacter festucae DSM 15932</name>
    <dbReference type="NCBI Taxonomy" id="1328866"/>
    <lineage>
        <taxon>Bacteria</taxon>
        <taxon>Bacillati</taxon>
        <taxon>Actinomycetota</taxon>
        <taxon>Actinomycetes</taxon>
        <taxon>Micrococcales</taxon>
        <taxon>Microbacteriaceae</taxon>
        <taxon>Rathayibacter</taxon>
    </lineage>
</organism>
<name>A0A3Q9UUK4_9MICO</name>
<proteinExistence type="predicted"/>
<dbReference type="Gene3D" id="3.40.50.1220">
    <property type="entry name" value="TPP-binding domain"/>
    <property type="match status" value="1"/>
</dbReference>